<evidence type="ECO:0000313" key="4">
    <source>
        <dbReference type="Proteomes" id="UP000238701"/>
    </source>
</evidence>
<sequence length="207" mass="22761">MMKIRYALILPLLHLAIAAPPVVHHQSEEWQFIPQAQAAEDFDKAHPGPIAAGMPWDPCYEYRLPSAGRLILTADFPVALLVNSSADECALRTTGLIPNGLKYYVPVKTRVIVTDCLLVLGIIVQWWLVGGWLDERHAQSKPTRQWIIPVAVITVGAIVMASTAFGQGAAAEIVNYFAGMITLLAWIVLIVMFVVAGTACVLRRIRH</sequence>
<evidence type="ECO:0000256" key="2">
    <source>
        <dbReference type="SAM" id="SignalP"/>
    </source>
</evidence>
<dbReference type="EMBL" id="OMOD01000164">
    <property type="protein sequence ID" value="SPF46751.1"/>
    <property type="molecule type" value="Genomic_DNA"/>
</dbReference>
<organism evidence="3 4">
    <name type="scientific">Candidatus Sulfotelmatobacter kueseliae</name>
    <dbReference type="NCBI Taxonomy" id="2042962"/>
    <lineage>
        <taxon>Bacteria</taxon>
        <taxon>Pseudomonadati</taxon>
        <taxon>Acidobacteriota</taxon>
        <taxon>Terriglobia</taxon>
        <taxon>Terriglobales</taxon>
        <taxon>Candidatus Korobacteraceae</taxon>
        <taxon>Candidatus Sulfotelmatobacter</taxon>
    </lineage>
</organism>
<feature type="transmembrane region" description="Helical" evidence="1">
    <location>
        <begin position="177"/>
        <end position="202"/>
    </location>
</feature>
<dbReference type="Proteomes" id="UP000238701">
    <property type="component" value="Unassembled WGS sequence"/>
</dbReference>
<evidence type="ECO:0000256" key="1">
    <source>
        <dbReference type="SAM" id="Phobius"/>
    </source>
</evidence>
<feature type="transmembrane region" description="Helical" evidence="1">
    <location>
        <begin position="111"/>
        <end position="134"/>
    </location>
</feature>
<dbReference type="AlphaFoldDB" id="A0A2U3L4B7"/>
<accession>A0A2U3L4B7</accession>
<protein>
    <submittedName>
        <fullName evidence="3">Uncharacterized protein</fullName>
    </submittedName>
</protein>
<feature type="transmembrane region" description="Helical" evidence="1">
    <location>
        <begin position="146"/>
        <end position="165"/>
    </location>
</feature>
<feature type="signal peptide" evidence="2">
    <location>
        <begin position="1"/>
        <end position="25"/>
    </location>
</feature>
<proteinExistence type="predicted"/>
<evidence type="ECO:0000313" key="3">
    <source>
        <dbReference type="EMBL" id="SPF46751.1"/>
    </source>
</evidence>
<feature type="chain" id="PRO_5015488807" evidence="2">
    <location>
        <begin position="26"/>
        <end position="207"/>
    </location>
</feature>
<keyword evidence="1" id="KW-1133">Transmembrane helix</keyword>
<gene>
    <name evidence="3" type="ORF">SBA1_680005</name>
</gene>
<keyword evidence="1" id="KW-0812">Transmembrane</keyword>
<name>A0A2U3L4B7_9BACT</name>
<keyword evidence="1" id="KW-0472">Membrane</keyword>
<reference evidence="4" key="1">
    <citation type="submission" date="2018-02" db="EMBL/GenBank/DDBJ databases">
        <authorList>
            <person name="Hausmann B."/>
        </authorList>
    </citation>
    <scope>NUCLEOTIDE SEQUENCE [LARGE SCALE GENOMIC DNA]</scope>
    <source>
        <strain evidence="4">Peat soil MAG SbA1</strain>
    </source>
</reference>
<keyword evidence="2" id="KW-0732">Signal</keyword>